<evidence type="ECO:0000259" key="2">
    <source>
        <dbReference type="Pfam" id="PF13360"/>
    </source>
</evidence>
<dbReference type="EMBL" id="CP042912">
    <property type="protein sequence ID" value="QEG20827.1"/>
    <property type="molecule type" value="Genomic_DNA"/>
</dbReference>
<dbReference type="PANTHER" id="PTHR34512">
    <property type="entry name" value="CELL SURFACE PROTEIN"/>
    <property type="match status" value="1"/>
</dbReference>
<dbReference type="InterPro" id="IPR015943">
    <property type="entry name" value="WD40/YVTN_repeat-like_dom_sf"/>
</dbReference>
<organism evidence="3 4">
    <name type="scientific">Mariniblastus fucicola</name>
    <dbReference type="NCBI Taxonomy" id="980251"/>
    <lineage>
        <taxon>Bacteria</taxon>
        <taxon>Pseudomonadati</taxon>
        <taxon>Planctomycetota</taxon>
        <taxon>Planctomycetia</taxon>
        <taxon>Pirellulales</taxon>
        <taxon>Pirellulaceae</taxon>
        <taxon>Mariniblastus</taxon>
    </lineage>
</organism>
<dbReference type="SUPFAM" id="SSF50998">
    <property type="entry name" value="Quinoprotein alcohol dehydrogenase-like"/>
    <property type="match status" value="1"/>
</dbReference>
<dbReference type="Gene3D" id="2.130.10.10">
    <property type="entry name" value="YVTN repeat-like/Quinoprotein amine dehydrogenase"/>
    <property type="match status" value="1"/>
</dbReference>
<sequence>MKAIPCIRILAVTVLVFGFAVPNAFAQLRRLADPVIIEPGALRRVRVFGALDVAAGRASSEDGEAQEVAGAVLKTDPDLEALLDKANRHASEGNFRVATRLWQAVLERSGDSLYSEDEINYYSISDQVEQILAQLPAEALDIYRVTADASAKQILAEADDPNDIAALMRVAGNFFVSSEGDDAAFRLGCLYLDRHDFSGALRVFRKIASQHPDPSVSLDEVHARIAICHAFMGNPDLARDSLSAGRGYGADSAAIDAVERSIVSIAPTDTRDAALSQWKTSHGNSKRLAAMPSLPDSSFTVDQVAKWQFFVPPRDDRYISRPETIGKVLAGEKSHGEYAASTRNPVEKKMVAEWAEKGWRPAGHLLFDENQIYFKAPADVIAFDRKKIADLIASSPDPLQDKSSEPRSTGFDIEDFASWRSVWRNVFEVDPATTRKQQLSGARQRINIRRTGRQVNSATKLALFPKTMHFDDLIHQQMSMLDGVVYTIEGKSFNDRSRHAAARQVNHGWNVNFRRTRTNFLTAYESESGRMLWRLPRVNIPESPSYDPTKKPEDIDETDRWLRSGGMMAAPVKFADLLIVPVNQNGAIHLYGIDPANEGQTVWSAFLCDEPETGSVATSPINLTIDGSDLFVTCGTGVLFVVDPTTGKIRFAKRYTRSGETNDLLRRSFNSIMTDFDGWSSDVILPNGRELICLCSDTDEIVAIDRNNGSMVWKTSLRPYGAKVDYIIGAWGDLLYLGGKQTIIAIDLKAEGYVAWGGEPMFDGSNSTGRGMVTPQGVFVPVGNAIWRFGLKAKKGRAEVLNQVEAFLGTEAPVGNLYSDGERIWVHGASRLYALSPKEE</sequence>
<dbReference type="InterPro" id="IPR011047">
    <property type="entry name" value="Quinoprotein_ADH-like_sf"/>
</dbReference>
<dbReference type="KEGG" id="mff:MFFC18_06780"/>
<dbReference type="Pfam" id="PF13360">
    <property type="entry name" value="PQQ_2"/>
    <property type="match status" value="1"/>
</dbReference>
<feature type="domain" description="Pyrrolo-quinoline quinone repeat" evidence="2">
    <location>
        <begin position="514"/>
        <end position="756"/>
    </location>
</feature>
<dbReference type="PROSITE" id="PS50005">
    <property type="entry name" value="TPR"/>
    <property type="match status" value="1"/>
</dbReference>
<dbReference type="Proteomes" id="UP000322214">
    <property type="component" value="Chromosome"/>
</dbReference>
<dbReference type="RefSeq" id="WP_084417222.1">
    <property type="nucleotide sequence ID" value="NZ_CP042912.1"/>
</dbReference>
<evidence type="ECO:0000313" key="4">
    <source>
        <dbReference type="Proteomes" id="UP000322214"/>
    </source>
</evidence>
<feature type="repeat" description="TPR" evidence="1">
    <location>
        <begin position="181"/>
        <end position="214"/>
    </location>
</feature>
<proteinExistence type="predicted"/>
<evidence type="ECO:0000313" key="3">
    <source>
        <dbReference type="EMBL" id="QEG20827.1"/>
    </source>
</evidence>
<protein>
    <submittedName>
        <fullName evidence="3">PQQ enzyme repeat protein</fullName>
    </submittedName>
</protein>
<accession>A0A5B9P2R8</accession>
<dbReference type="Gene3D" id="1.25.40.10">
    <property type="entry name" value="Tetratricopeptide repeat domain"/>
    <property type="match status" value="1"/>
</dbReference>
<keyword evidence="1" id="KW-0802">TPR repeat</keyword>
<evidence type="ECO:0000256" key="1">
    <source>
        <dbReference type="PROSITE-ProRule" id="PRU00339"/>
    </source>
</evidence>
<keyword evidence="4" id="KW-1185">Reference proteome</keyword>
<dbReference type="PANTHER" id="PTHR34512:SF30">
    <property type="entry name" value="OUTER MEMBRANE PROTEIN ASSEMBLY FACTOR BAMB"/>
    <property type="match status" value="1"/>
</dbReference>
<dbReference type="AlphaFoldDB" id="A0A5B9P2R8"/>
<dbReference type="OrthoDB" id="221984at2"/>
<dbReference type="InterPro" id="IPR019734">
    <property type="entry name" value="TPR_rpt"/>
</dbReference>
<name>A0A5B9P2R8_9BACT</name>
<dbReference type="SUPFAM" id="SSF48452">
    <property type="entry name" value="TPR-like"/>
    <property type="match status" value="1"/>
</dbReference>
<dbReference type="InterPro" id="IPR002372">
    <property type="entry name" value="PQQ_rpt_dom"/>
</dbReference>
<reference evidence="3 4" key="1">
    <citation type="submission" date="2019-08" db="EMBL/GenBank/DDBJ databases">
        <title>Deep-cultivation of Planctomycetes and their phenomic and genomic characterization uncovers novel biology.</title>
        <authorList>
            <person name="Wiegand S."/>
            <person name="Jogler M."/>
            <person name="Boedeker C."/>
            <person name="Pinto D."/>
            <person name="Vollmers J."/>
            <person name="Rivas-Marin E."/>
            <person name="Kohn T."/>
            <person name="Peeters S.H."/>
            <person name="Heuer A."/>
            <person name="Rast P."/>
            <person name="Oberbeckmann S."/>
            <person name="Bunk B."/>
            <person name="Jeske O."/>
            <person name="Meyerdierks A."/>
            <person name="Storesund J.E."/>
            <person name="Kallscheuer N."/>
            <person name="Luecker S."/>
            <person name="Lage O.M."/>
            <person name="Pohl T."/>
            <person name="Merkel B.J."/>
            <person name="Hornburger P."/>
            <person name="Mueller R.-W."/>
            <person name="Bruemmer F."/>
            <person name="Labrenz M."/>
            <person name="Spormann A.M."/>
            <person name="Op den Camp H."/>
            <person name="Overmann J."/>
            <person name="Amann R."/>
            <person name="Jetten M.S.M."/>
            <person name="Mascher T."/>
            <person name="Medema M.H."/>
            <person name="Devos D.P."/>
            <person name="Kaster A.-K."/>
            <person name="Ovreas L."/>
            <person name="Rohde M."/>
            <person name="Galperin M.Y."/>
            <person name="Jogler C."/>
        </authorList>
    </citation>
    <scope>NUCLEOTIDE SEQUENCE [LARGE SCALE GENOMIC DNA]</scope>
    <source>
        <strain evidence="3 4">FC18</strain>
    </source>
</reference>
<dbReference type="InterPro" id="IPR011990">
    <property type="entry name" value="TPR-like_helical_dom_sf"/>
</dbReference>
<gene>
    <name evidence="3" type="ORF">MFFC18_06780</name>
</gene>
<dbReference type="STRING" id="980251.GCA_001642875_03023"/>